<evidence type="ECO:0000256" key="1">
    <source>
        <dbReference type="ARBA" id="ARBA00006322"/>
    </source>
</evidence>
<dbReference type="AlphaFoldDB" id="A0A8J2SLX3"/>
<reference evidence="2" key="1">
    <citation type="submission" date="2021-11" db="EMBL/GenBank/DDBJ databases">
        <authorList>
            <consortium name="Genoscope - CEA"/>
            <person name="William W."/>
        </authorList>
    </citation>
    <scope>NUCLEOTIDE SEQUENCE</scope>
</reference>
<comment type="similarity">
    <text evidence="1">Belongs to the UPF0598 family.</text>
</comment>
<comment type="caution">
    <text evidence="2">The sequence shown here is derived from an EMBL/GenBank/DDBJ whole genome shotgun (WGS) entry which is preliminary data.</text>
</comment>
<gene>
    <name evidence="2" type="ORF">PECAL_2P27450</name>
</gene>
<name>A0A8J2SLX3_9STRA</name>
<proteinExistence type="inferred from homology"/>
<accession>A0A8J2SLX3</accession>
<dbReference type="Proteomes" id="UP000789595">
    <property type="component" value="Unassembled WGS sequence"/>
</dbReference>
<organism evidence="2 3">
    <name type="scientific">Pelagomonas calceolata</name>
    <dbReference type="NCBI Taxonomy" id="35677"/>
    <lineage>
        <taxon>Eukaryota</taxon>
        <taxon>Sar</taxon>
        <taxon>Stramenopiles</taxon>
        <taxon>Ochrophyta</taxon>
        <taxon>Pelagophyceae</taxon>
        <taxon>Pelagomonadales</taxon>
        <taxon>Pelagomonadaceae</taxon>
        <taxon>Pelagomonas</taxon>
    </lineage>
</organism>
<dbReference type="InterPro" id="IPR028108">
    <property type="entry name" value="DUF4505"/>
</dbReference>
<dbReference type="PANTHER" id="PTHR31449:SF3">
    <property type="entry name" value="UPF0598 PROTEIN C8ORF82"/>
    <property type="match status" value="1"/>
</dbReference>
<dbReference type="PANTHER" id="PTHR31449">
    <property type="entry name" value="UPF0598 PROTEIN C8ORF82"/>
    <property type="match status" value="1"/>
</dbReference>
<dbReference type="Pfam" id="PF14956">
    <property type="entry name" value="DUF4505"/>
    <property type="match status" value="1"/>
</dbReference>
<keyword evidence="3" id="KW-1185">Reference proteome</keyword>
<dbReference type="OrthoDB" id="10260024at2759"/>
<evidence type="ECO:0000313" key="3">
    <source>
        <dbReference type="Proteomes" id="UP000789595"/>
    </source>
</evidence>
<evidence type="ECO:0000313" key="2">
    <source>
        <dbReference type="EMBL" id="CAH0369617.1"/>
    </source>
</evidence>
<protein>
    <submittedName>
        <fullName evidence="2">Uncharacterized protein</fullName>
    </submittedName>
</protein>
<dbReference type="EMBL" id="CAKKNE010000002">
    <property type="protein sequence ID" value="CAH0369617.1"/>
    <property type="molecule type" value="Genomic_DNA"/>
</dbReference>
<sequence>MRLLTLQRSAAAFVRARHQSMSGRCSGPARICAARCASSKRGSGRPRSYRYVVDHAGAVHLDTNKARTLATAYKDPTFLDELYTGLRRRRGGKWASQCLGEYSLLRADTGDSAADAEIIVVFDRLNDDGLGYAGTLREAFDPSRLRWCASGRLYHELTTASRFGKLGLVGSHVAHGLSERLDVRDGDDVRLDWRGASYPVAPVSFPTAEPPFVCS</sequence>